<protein>
    <submittedName>
        <fullName evidence="1">DNA utilization protein HofM</fullName>
    </submittedName>
</protein>
<keyword evidence="2" id="KW-1185">Reference proteome</keyword>
<proteinExistence type="predicted"/>
<evidence type="ECO:0000313" key="1">
    <source>
        <dbReference type="EMBL" id="SQI19830.1"/>
    </source>
</evidence>
<evidence type="ECO:0000313" key="2">
    <source>
        <dbReference type="Proteomes" id="UP000248731"/>
    </source>
</evidence>
<dbReference type="Proteomes" id="UP000248731">
    <property type="component" value="Chromosome 1"/>
</dbReference>
<organism evidence="1 2">
    <name type="scientific">Salmonella enterica subsp. arizonae</name>
    <dbReference type="NCBI Taxonomy" id="59203"/>
    <lineage>
        <taxon>Bacteria</taxon>
        <taxon>Pseudomonadati</taxon>
        <taxon>Pseudomonadota</taxon>
        <taxon>Gammaproteobacteria</taxon>
        <taxon>Enterobacterales</taxon>
        <taxon>Enterobacteriaceae</taxon>
        <taxon>Salmonella</taxon>
    </lineage>
</organism>
<gene>
    <name evidence="1" type="ORF">NCTC7307_00384</name>
</gene>
<reference evidence="1 2" key="1">
    <citation type="submission" date="2018-06" db="EMBL/GenBank/DDBJ databases">
        <authorList>
            <consortium name="Pathogen Informatics"/>
            <person name="Doyle S."/>
        </authorList>
    </citation>
    <scope>NUCLEOTIDE SEQUENCE [LARGE SCALE GENOMIC DNA]</scope>
    <source>
        <strain evidence="1 2">NCTC7307</strain>
    </source>
</reference>
<name>A0A2X4TII1_SALER</name>
<dbReference type="EMBL" id="LS483466">
    <property type="protein sequence ID" value="SQI19830.1"/>
    <property type="molecule type" value="Genomic_DNA"/>
</dbReference>
<sequence length="197" mass="22549">MAFKTWQIGLHIQPHEALAIAVVRGASGWSLQRWWRLPLMNASTAEGTIPDPQSLAHVLRPWSRELPLRHRIHLSFPAHRTLQRAFPHPPMRLREREQVAWLSQTMARELDMDADLLRFDFQDDALSPAFNVTAAQGKEISALLTLAQTLKVRIAAVTPDACALQRLLPFIPPGRQCLVWRDEGQWLWATRYAWGVN</sequence>
<dbReference type="AlphaFoldDB" id="A0A2X4TII1"/>
<accession>A0A2X4TII1</accession>